<accession>U2YUK9</accession>
<evidence type="ECO:0000259" key="3">
    <source>
        <dbReference type="Pfam" id="PF01625"/>
    </source>
</evidence>
<feature type="domain" description="Peptide methionine sulphoxide reductase MsrA" evidence="3">
    <location>
        <begin position="27"/>
        <end position="177"/>
    </location>
</feature>
<dbReference type="SUPFAM" id="SSF55068">
    <property type="entry name" value="Peptide methionine sulfoxide reductase"/>
    <property type="match status" value="1"/>
</dbReference>
<name>U2YUK9_9EURY</name>
<dbReference type="InterPro" id="IPR036509">
    <property type="entry name" value="Met_Sox_Rdtase_MsrA_sf"/>
</dbReference>
<comment type="caution">
    <text evidence="4">The sequence shown here is derived from an EMBL/GenBank/DDBJ whole genome shotgun (WGS) entry which is preliminary data.</text>
</comment>
<dbReference type="Proteomes" id="UP000016986">
    <property type="component" value="Unassembled WGS sequence"/>
</dbReference>
<evidence type="ECO:0000313" key="4">
    <source>
        <dbReference type="EMBL" id="GAD52705.1"/>
    </source>
</evidence>
<dbReference type="EMBL" id="BATA01000032">
    <property type="protein sequence ID" value="GAD52705.1"/>
    <property type="molecule type" value="Genomic_DNA"/>
</dbReference>
<evidence type="ECO:0000313" key="5">
    <source>
        <dbReference type="Proteomes" id="UP000016986"/>
    </source>
</evidence>
<gene>
    <name evidence="2" type="primary">msrA</name>
    <name evidence="4" type="ORF">MBEHAL_1465</name>
</gene>
<comment type="catalytic activity">
    <reaction evidence="2">
        <text>L-methionyl-[protein] + [thioredoxin]-disulfide + H2O = L-methionyl-(S)-S-oxide-[protein] + [thioredoxin]-dithiol</text>
        <dbReference type="Rhea" id="RHEA:14217"/>
        <dbReference type="Rhea" id="RHEA-COMP:10698"/>
        <dbReference type="Rhea" id="RHEA-COMP:10700"/>
        <dbReference type="Rhea" id="RHEA-COMP:12313"/>
        <dbReference type="Rhea" id="RHEA-COMP:12315"/>
        <dbReference type="ChEBI" id="CHEBI:15377"/>
        <dbReference type="ChEBI" id="CHEBI:16044"/>
        <dbReference type="ChEBI" id="CHEBI:29950"/>
        <dbReference type="ChEBI" id="CHEBI:44120"/>
        <dbReference type="ChEBI" id="CHEBI:50058"/>
        <dbReference type="EC" id="1.8.4.11"/>
    </reaction>
</comment>
<dbReference type="eggNOG" id="arCOG02816">
    <property type="taxonomic scope" value="Archaea"/>
</dbReference>
<comment type="catalytic activity">
    <reaction evidence="2">
        <text>[thioredoxin]-disulfide + L-methionine + H2O = L-methionine (S)-S-oxide + [thioredoxin]-dithiol</text>
        <dbReference type="Rhea" id="RHEA:19993"/>
        <dbReference type="Rhea" id="RHEA-COMP:10698"/>
        <dbReference type="Rhea" id="RHEA-COMP:10700"/>
        <dbReference type="ChEBI" id="CHEBI:15377"/>
        <dbReference type="ChEBI" id="CHEBI:29950"/>
        <dbReference type="ChEBI" id="CHEBI:50058"/>
        <dbReference type="ChEBI" id="CHEBI:57844"/>
        <dbReference type="ChEBI" id="CHEBI:58772"/>
        <dbReference type="EC" id="1.8.4.11"/>
    </reaction>
</comment>
<keyword evidence="5" id="KW-1185">Reference proteome</keyword>
<dbReference type="EC" id="1.8.4.11" evidence="2"/>
<comment type="function">
    <text evidence="2">Has an important function as a repair enzyme for proteins that have been inactivated by oxidation. Catalyzes the reversible oxidation-reduction of methionine sulfoxide in proteins to methionine.</text>
</comment>
<dbReference type="Pfam" id="PF01625">
    <property type="entry name" value="PMSR"/>
    <property type="match status" value="1"/>
</dbReference>
<evidence type="ECO:0000256" key="2">
    <source>
        <dbReference type="HAMAP-Rule" id="MF_01401"/>
    </source>
</evidence>
<proteinExistence type="inferred from homology"/>
<dbReference type="GO" id="GO:0033744">
    <property type="term" value="F:L-methionine:thioredoxin-disulfide S-oxidoreductase activity"/>
    <property type="evidence" value="ECO:0007669"/>
    <property type="project" value="RHEA"/>
</dbReference>
<keyword evidence="1 2" id="KW-0560">Oxidoreductase</keyword>
<dbReference type="Gene3D" id="3.30.1060.10">
    <property type="entry name" value="Peptide methionine sulphoxide reductase MsrA"/>
    <property type="match status" value="1"/>
</dbReference>
<dbReference type="GO" id="GO:0008113">
    <property type="term" value="F:peptide-methionine (S)-S-oxide reductase activity"/>
    <property type="evidence" value="ECO:0007669"/>
    <property type="project" value="UniProtKB-UniRule"/>
</dbReference>
<feature type="active site" evidence="2">
    <location>
        <position position="34"/>
    </location>
</feature>
<dbReference type="AlphaFoldDB" id="U2YUK9"/>
<protein>
    <recommendedName>
        <fullName evidence="2">Peptide methionine sulfoxide reductase MsrA</fullName>
        <shortName evidence="2">Protein-methionine-S-oxide reductase</shortName>
        <ecNumber evidence="2">1.8.4.11</ecNumber>
    </recommendedName>
    <alternativeName>
        <fullName evidence="2">Peptide-methionine (S)-S-oxide reductase</fullName>
        <shortName evidence="2">Peptide Met(O) reductase</shortName>
    </alternativeName>
</protein>
<comment type="similarity">
    <text evidence="2">Belongs to the MsrA Met sulfoxide reductase family.</text>
</comment>
<dbReference type="PANTHER" id="PTHR43774">
    <property type="entry name" value="PEPTIDE METHIONINE SULFOXIDE REDUCTASE"/>
    <property type="match status" value="1"/>
</dbReference>
<dbReference type="NCBIfam" id="TIGR00401">
    <property type="entry name" value="msrA"/>
    <property type="match status" value="1"/>
</dbReference>
<reference evidence="4 5" key="1">
    <citation type="submission" date="2013-09" db="EMBL/GenBank/DDBJ databases">
        <title>Whole genome sequencing of Halarchaeum acidiphilum strain MH1-52-1.</title>
        <authorList>
            <person name="Shimane Y."/>
            <person name="Minegishi H."/>
            <person name="Nishi S."/>
            <person name="Echigo A."/>
            <person name="Shuto A."/>
            <person name="Konishi M."/>
            <person name="Ito T."/>
            <person name="Ohkuma M."/>
            <person name="Ohta Y."/>
            <person name="Nagano Y."/>
            <person name="Tsubouchi T."/>
            <person name="Mori K."/>
            <person name="Usui K."/>
            <person name="Kamekura M."/>
            <person name="Usami R."/>
            <person name="Takaki Y."/>
            <person name="Hatada Y."/>
        </authorList>
    </citation>
    <scope>NUCLEOTIDE SEQUENCE [LARGE SCALE GENOMIC DNA]</scope>
    <source>
        <strain evidence="4 5">JCM 16109</strain>
    </source>
</reference>
<organism evidence="4 5">
    <name type="scientific">Halarchaeum acidiphilum MH1-52-1</name>
    <dbReference type="NCBI Taxonomy" id="1261545"/>
    <lineage>
        <taxon>Archaea</taxon>
        <taxon>Methanobacteriati</taxon>
        <taxon>Methanobacteriota</taxon>
        <taxon>Stenosarchaea group</taxon>
        <taxon>Halobacteria</taxon>
        <taxon>Halobacteriales</taxon>
        <taxon>Halobacteriaceae</taxon>
    </lineage>
</organism>
<sequence>MERNAGRERANYIPLRSVSPHMAATETATFGGGCFWCVEAAFEELDGVEDVTSGYAGGHVADPTYEAVCSGDTGHAEVVQVEYDPDVVTYGDLLEVFFTIHDPTQVNRQGPDVGSQYRSIVLYHDEDQRERAEAYVEALDEEYDDAIATEVEPLDTFYRAEEYHQNYFENNPNDAYCTVHAQPKVEKVREAFEANVDPAP</sequence>
<dbReference type="InterPro" id="IPR002569">
    <property type="entry name" value="Met_Sox_Rdtase_MsrA_dom"/>
</dbReference>
<evidence type="ECO:0000256" key="1">
    <source>
        <dbReference type="ARBA" id="ARBA00023002"/>
    </source>
</evidence>
<dbReference type="PANTHER" id="PTHR43774:SF1">
    <property type="entry name" value="PEPTIDE METHIONINE SULFOXIDE REDUCTASE MSRA 2"/>
    <property type="match status" value="1"/>
</dbReference>
<dbReference type="HAMAP" id="MF_01401">
    <property type="entry name" value="MsrA"/>
    <property type="match status" value="1"/>
</dbReference>